<dbReference type="Proteomes" id="UP000011014">
    <property type="component" value="Unassembled WGS sequence"/>
</dbReference>
<keyword evidence="1 2" id="KW-0645">Protease</keyword>
<feature type="binding site" evidence="1">
    <location>
        <position position="154"/>
    </location>
    <ligand>
        <name>Zn(2+)</name>
        <dbReference type="ChEBI" id="CHEBI:29105"/>
        <note>catalytic</note>
    </ligand>
</feature>
<dbReference type="InterPro" id="IPR034035">
    <property type="entry name" value="Astacin-like_dom"/>
</dbReference>
<dbReference type="PANTHER" id="PTHR10127">
    <property type="entry name" value="DISCOIDIN, CUB, EGF, LAMININ , AND ZINC METALLOPROTEASE DOMAIN CONTAINING"/>
    <property type="match status" value="1"/>
</dbReference>
<dbReference type="AlphaFoldDB" id="E4Y4J5"/>
<dbReference type="PROSITE" id="PS50144">
    <property type="entry name" value="MATH"/>
    <property type="match status" value="1"/>
</dbReference>
<evidence type="ECO:0000259" key="4">
    <source>
        <dbReference type="PROSITE" id="PS51864"/>
    </source>
</evidence>
<proteinExistence type="predicted"/>
<dbReference type="PRINTS" id="PR00480">
    <property type="entry name" value="ASTACIN"/>
</dbReference>
<dbReference type="InterPro" id="IPR002083">
    <property type="entry name" value="MATH/TRAF_dom"/>
</dbReference>
<dbReference type="CDD" id="cd04280">
    <property type="entry name" value="ZnMc_astacin_like"/>
    <property type="match status" value="1"/>
</dbReference>
<dbReference type="SUPFAM" id="SSF49599">
    <property type="entry name" value="TRAF domain-like"/>
    <property type="match status" value="1"/>
</dbReference>
<dbReference type="EC" id="3.4.24.-" evidence="2"/>
<dbReference type="PROSITE" id="PS51864">
    <property type="entry name" value="ASTACIN"/>
    <property type="match status" value="1"/>
</dbReference>
<keyword evidence="1 2" id="KW-0378">Hydrolase</keyword>
<dbReference type="InterPro" id="IPR008974">
    <property type="entry name" value="TRAF-like"/>
</dbReference>
<keyword evidence="1 2" id="KW-0479">Metal-binding</keyword>
<dbReference type="InterPro" id="IPR024079">
    <property type="entry name" value="MetalloPept_cat_dom_sf"/>
</dbReference>
<dbReference type="GO" id="GO:0006508">
    <property type="term" value="P:proteolysis"/>
    <property type="evidence" value="ECO:0007669"/>
    <property type="project" value="UniProtKB-KW"/>
</dbReference>
<evidence type="ECO:0000256" key="1">
    <source>
        <dbReference type="PROSITE-ProRule" id="PRU01211"/>
    </source>
</evidence>
<dbReference type="Gene3D" id="2.60.210.10">
    <property type="entry name" value="Apoptosis, Tumor Necrosis Factor Receptor Associated Protein 2, Chain A"/>
    <property type="match status" value="1"/>
</dbReference>
<comment type="cofactor">
    <cofactor evidence="1 2">
        <name>Zn(2+)</name>
        <dbReference type="ChEBI" id="CHEBI:29105"/>
    </cofactor>
    <text evidence="1 2">Binds 1 zinc ion per subunit.</text>
</comment>
<feature type="binding site" evidence="1">
    <location>
        <position position="158"/>
    </location>
    <ligand>
        <name>Zn(2+)</name>
        <dbReference type="ChEBI" id="CHEBI:29105"/>
        <note>catalytic</note>
    </ligand>
</feature>
<dbReference type="InterPro" id="IPR001506">
    <property type="entry name" value="Peptidase_M12A"/>
</dbReference>
<gene>
    <name evidence="5" type="ORF">GSOID_T00018469001</name>
</gene>
<comment type="caution">
    <text evidence="1">Lacks conserved residue(s) required for the propagation of feature annotation.</text>
</comment>
<accession>E4Y4J5</accession>
<evidence type="ECO:0000259" key="3">
    <source>
        <dbReference type="PROSITE" id="PS50144"/>
    </source>
</evidence>
<dbReference type="PANTHER" id="PTHR10127:SF814">
    <property type="entry name" value="MEPRIN A SUBUNIT BETA"/>
    <property type="match status" value="1"/>
</dbReference>
<dbReference type="SMART" id="SM00235">
    <property type="entry name" value="ZnMc"/>
    <property type="match status" value="1"/>
</dbReference>
<keyword evidence="1 2" id="KW-0862">Zinc</keyword>
<reference evidence="5" key="1">
    <citation type="journal article" date="2010" name="Science">
        <title>Plasticity of animal genome architecture unmasked by rapid evolution of a pelagic tunicate.</title>
        <authorList>
            <person name="Denoeud F."/>
            <person name="Henriet S."/>
            <person name="Mungpakdee S."/>
            <person name="Aury J.M."/>
            <person name="Da Silva C."/>
            <person name="Brinkmann H."/>
            <person name="Mikhaleva J."/>
            <person name="Olsen L.C."/>
            <person name="Jubin C."/>
            <person name="Canestro C."/>
            <person name="Bouquet J.M."/>
            <person name="Danks G."/>
            <person name="Poulain J."/>
            <person name="Campsteijn C."/>
            <person name="Adamski M."/>
            <person name="Cross I."/>
            <person name="Yadetie F."/>
            <person name="Muffato M."/>
            <person name="Louis A."/>
            <person name="Butcher S."/>
            <person name="Tsagkogeorga G."/>
            <person name="Konrad A."/>
            <person name="Singh S."/>
            <person name="Jensen M.F."/>
            <person name="Cong E.H."/>
            <person name="Eikeseth-Otteraa H."/>
            <person name="Noel B."/>
            <person name="Anthouard V."/>
            <person name="Porcel B.M."/>
            <person name="Kachouri-Lafond R."/>
            <person name="Nishino A."/>
            <person name="Ugolini M."/>
            <person name="Chourrout P."/>
            <person name="Nishida H."/>
            <person name="Aasland R."/>
            <person name="Huzurbazar S."/>
            <person name="Westhof E."/>
            <person name="Delsuc F."/>
            <person name="Lehrach H."/>
            <person name="Reinhardt R."/>
            <person name="Weissenbach J."/>
            <person name="Roy S.W."/>
            <person name="Artiguenave F."/>
            <person name="Postlethwait J.H."/>
            <person name="Manak J.R."/>
            <person name="Thompson E.M."/>
            <person name="Jaillon O."/>
            <person name="Du Pasquier L."/>
            <person name="Boudinot P."/>
            <person name="Liberles D.A."/>
            <person name="Volff J.N."/>
            <person name="Philippe H."/>
            <person name="Lenhard B."/>
            <person name="Roest Crollius H."/>
            <person name="Wincker P."/>
            <person name="Chourrout D."/>
        </authorList>
    </citation>
    <scope>NUCLEOTIDE SEQUENCE [LARGE SCALE GENOMIC DNA]</scope>
</reference>
<organism evidence="5">
    <name type="scientific">Oikopleura dioica</name>
    <name type="common">Tunicate</name>
    <dbReference type="NCBI Taxonomy" id="34765"/>
    <lineage>
        <taxon>Eukaryota</taxon>
        <taxon>Metazoa</taxon>
        <taxon>Chordata</taxon>
        <taxon>Tunicata</taxon>
        <taxon>Appendicularia</taxon>
        <taxon>Copelata</taxon>
        <taxon>Oikopleuridae</taxon>
        <taxon>Oikopleura</taxon>
    </lineage>
</organism>
<keyword evidence="1 2" id="KW-0482">Metalloprotease</keyword>
<feature type="domain" description="MATH" evidence="3">
    <location>
        <begin position="514"/>
        <end position="660"/>
    </location>
</feature>
<evidence type="ECO:0000313" key="5">
    <source>
        <dbReference type="EMBL" id="CBY30593.1"/>
    </source>
</evidence>
<dbReference type="Pfam" id="PF22486">
    <property type="entry name" value="MATH_2"/>
    <property type="match status" value="1"/>
</dbReference>
<dbReference type="Gene3D" id="3.40.390.10">
    <property type="entry name" value="Collagenase (Catalytic Domain)"/>
    <property type="match status" value="1"/>
</dbReference>
<dbReference type="Pfam" id="PF01400">
    <property type="entry name" value="Astacin"/>
    <property type="match status" value="1"/>
</dbReference>
<name>E4Y4J5_OIKDI</name>
<feature type="domain" description="Peptidase M12A" evidence="4">
    <location>
        <begin position="63"/>
        <end position="259"/>
    </location>
</feature>
<feature type="binding site" evidence="1">
    <location>
        <position position="164"/>
    </location>
    <ligand>
        <name>Zn(2+)</name>
        <dbReference type="ChEBI" id="CHEBI:29105"/>
        <note>catalytic</note>
    </ligand>
</feature>
<dbReference type="GO" id="GO:0004222">
    <property type="term" value="F:metalloendopeptidase activity"/>
    <property type="evidence" value="ECO:0007669"/>
    <property type="project" value="UniProtKB-UniRule"/>
</dbReference>
<dbReference type="SUPFAM" id="SSF55486">
    <property type="entry name" value="Metalloproteases ('zincins'), catalytic domain"/>
    <property type="match status" value="1"/>
</dbReference>
<protein>
    <recommendedName>
        <fullName evidence="2">Metalloendopeptidase</fullName>
        <ecNumber evidence="2">3.4.24.-</ecNumber>
    </recommendedName>
</protein>
<dbReference type="EMBL" id="FN654278">
    <property type="protein sequence ID" value="CBY30593.1"/>
    <property type="molecule type" value="Genomic_DNA"/>
</dbReference>
<dbReference type="InterPro" id="IPR006026">
    <property type="entry name" value="Peptidase_Metallo"/>
</dbReference>
<evidence type="ECO:0000256" key="2">
    <source>
        <dbReference type="RuleBase" id="RU361183"/>
    </source>
</evidence>
<dbReference type="GO" id="GO:0008270">
    <property type="term" value="F:zinc ion binding"/>
    <property type="evidence" value="ECO:0007669"/>
    <property type="project" value="UniProtKB-UniRule"/>
</dbReference>
<feature type="active site" evidence="1">
    <location>
        <position position="155"/>
    </location>
</feature>
<sequence length="819" mass="92044">MKLLSGLLATQACAQYVDENNETLNEAEYGVLDEFQINELLGLGLFEGDIITDEEGTLQKDRNAQMDLSYRWPDRLISIGVEPQVSMNVVGSLHQAIREMEAKSLVSFRAADETIEDWIRIYLGGGCSSSVGRIGGRQSLSLANGCDAMATIMHEFTHALGIKHAQSRPDRDDYVEIMWDNIDPSKYNNFEKASADQWTTFNSPYPYMSVMHYSSGGFAIDKSKPTIVTKDEFYQNLIGQRASYTKADNDMLNNLYSYSDADTDLASCTCSKIEFSGLTYQNARNGVYVKDANGGIVGDRFGYAHETNGNWLYYRRSSYSWWIGGTKGGSSRGVQAPDVAFCPENVEKDWQEYSGEWMTTGSVVSRCVDNVKCCSSINLMHRHSRYPEINGEYIAAGDLHHRTYYIHSSEDYALFFNGESWEISLTAGLNTRLHEGFILHTSDFCISDLSSAKFVSTFDDTVLDSRMTCGTRSAGIHPKLEASMISHIPHVHDEASLDTATIEMDTSGYCPADQAMFSWKIDDWQSFFDAGTSRRSPVFVDKEGYSWQISVYPNSNPSGSNYGYLGIYAYLVAGDYDSTLAFPAHGKQITMGILEQGKPCSDRVTQRRMITTVPSHNGWENPSENGSSNRGYSKFLSHDLLFYRDWNYIYDNTIIFTVGISEATGKWLECDMADVEDYSRCLMKQEYDDDLNIEFDGSISGRGTARVTSIPHSQYGERCLSVTISTATSITFAITGEILSGSEFKAGTVFPWYRERVYPSGETEYNFLVDIGFDDYYSQVQQYVTMEVVNHEDATAKFIRSEMTFGRCPEARTIKETKN</sequence>